<proteinExistence type="predicted"/>
<keyword evidence="1" id="KW-1133">Transmembrane helix</keyword>
<dbReference type="Proteomes" id="UP001521150">
    <property type="component" value="Unassembled WGS sequence"/>
</dbReference>
<name>A0ABS8ZSY3_9PSEU</name>
<accession>A0ABS8ZSY3</accession>
<keyword evidence="3" id="KW-1185">Reference proteome</keyword>
<evidence type="ECO:0008006" key="4">
    <source>
        <dbReference type="Google" id="ProtNLM"/>
    </source>
</evidence>
<gene>
    <name evidence="2" type="ORF">LWC34_49645</name>
</gene>
<feature type="transmembrane region" description="Helical" evidence="1">
    <location>
        <begin position="12"/>
        <end position="34"/>
    </location>
</feature>
<keyword evidence="1" id="KW-0472">Membrane</keyword>
<keyword evidence="1" id="KW-0812">Transmembrane</keyword>
<organism evidence="2 3">
    <name type="scientific">Kibdelosporangium philippinense</name>
    <dbReference type="NCBI Taxonomy" id="211113"/>
    <lineage>
        <taxon>Bacteria</taxon>
        <taxon>Bacillati</taxon>
        <taxon>Actinomycetota</taxon>
        <taxon>Actinomycetes</taxon>
        <taxon>Pseudonocardiales</taxon>
        <taxon>Pseudonocardiaceae</taxon>
        <taxon>Kibdelosporangium</taxon>
    </lineage>
</organism>
<feature type="transmembrane region" description="Helical" evidence="1">
    <location>
        <begin position="54"/>
        <end position="74"/>
    </location>
</feature>
<dbReference type="EMBL" id="JAJVCN010000004">
    <property type="protein sequence ID" value="MCE7010816.1"/>
    <property type="molecule type" value="Genomic_DNA"/>
</dbReference>
<evidence type="ECO:0000256" key="1">
    <source>
        <dbReference type="SAM" id="Phobius"/>
    </source>
</evidence>
<sequence>MASNSDKGWYDFGMLLCVVVGVWLGVIPLGQRLFGARQGGMFDVILGDLGLTDPWTYVVPGGFIVLFFLVIIALDAAKKRS</sequence>
<comment type="caution">
    <text evidence="2">The sequence shown here is derived from an EMBL/GenBank/DDBJ whole genome shotgun (WGS) entry which is preliminary data.</text>
</comment>
<evidence type="ECO:0000313" key="2">
    <source>
        <dbReference type="EMBL" id="MCE7010816.1"/>
    </source>
</evidence>
<reference evidence="2 3" key="1">
    <citation type="submission" date="2021-12" db="EMBL/GenBank/DDBJ databases">
        <title>Genome sequence of Kibdelosporangium philippinense ATCC 49844.</title>
        <authorList>
            <person name="Fedorov E.A."/>
            <person name="Omeragic M."/>
            <person name="Shalygina K.F."/>
            <person name="Maclea K.S."/>
        </authorList>
    </citation>
    <scope>NUCLEOTIDE SEQUENCE [LARGE SCALE GENOMIC DNA]</scope>
    <source>
        <strain evidence="2 3">ATCC 49844</strain>
    </source>
</reference>
<protein>
    <recommendedName>
        <fullName evidence="4">DUF2905 domain-containing protein</fullName>
    </recommendedName>
</protein>
<dbReference type="RefSeq" id="WP_233733059.1">
    <property type="nucleotide sequence ID" value="NZ_JAJVCN010000004.1"/>
</dbReference>
<evidence type="ECO:0000313" key="3">
    <source>
        <dbReference type="Proteomes" id="UP001521150"/>
    </source>
</evidence>